<proteinExistence type="predicted"/>
<keyword evidence="6" id="KW-0862">Zinc</keyword>
<evidence type="ECO:0000259" key="9">
    <source>
        <dbReference type="PROSITE" id="PS51873"/>
    </source>
</evidence>
<dbReference type="Pfam" id="PF01485">
    <property type="entry name" value="IBR"/>
    <property type="match status" value="1"/>
</dbReference>
<dbReference type="PROSITE" id="PS50089">
    <property type="entry name" value="ZF_RING_2"/>
    <property type="match status" value="1"/>
</dbReference>
<dbReference type="InterPro" id="IPR044066">
    <property type="entry name" value="TRIAD_supradom"/>
</dbReference>
<dbReference type="Proteomes" id="UP000887540">
    <property type="component" value="Unplaced"/>
</dbReference>
<dbReference type="AlphaFoldDB" id="A0A914CPG8"/>
<name>A0A914CPG8_9BILA</name>
<evidence type="ECO:0000256" key="6">
    <source>
        <dbReference type="ARBA" id="ARBA00022833"/>
    </source>
</evidence>
<keyword evidence="5" id="KW-0833">Ubl conjugation pathway</keyword>
<dbReference type="InterPro" id="IPR002867">
    <property type="entry name" value="IBR_dom"/>
</dbReference>
<dbReference type="GO" id="GO:0016740">
    <property type="term" value="F:transferase activity"/>
    <property type="evidence" value="ECO:0007669"/>
    <property type="project" value="UniProtKB-KW"/>
</dbReference>
<dbReference type="PANTHER" id="PTHR31063:SF4">
    <property type="entry name" value="IBR DOMAIN-CONTAINING PROTEIN"/>
    <property type="match status" value="1"/>
</dbReference>
<dbReference type="SUPFAM" id="SSF57850">
    <property type="entry name" value="RING/U-box"/>
    <property type="match status" value="2"/>
</dbReference>
<dbReference type="InterPro" id="IPR013083">
    <property type="entry name" value="Znf_RING/FYVE/PHD"/>
</dbReference>
<reference evidence="11" key="1">
    <citation type="submission" date="2022-11" db="UniProtKB">
        <authorList>
            <consortium name="WormBaseParasite"/>
        </authorList>
    </citation>
    <scope>IDENTIFICATION</scope>
</reference>
<dbReference type="GO" id="GO:0008270">
    <property type="term" value="F:zinc ion binding"/>
    <property type="evidence" value="ECO:0007669"/>
    <property type="project" value="UniProtKB-KW"/>
</dbReference>
<feature type="domain" description="RING-type" evidence="8">
    <location>
        <begin position="584"/>
        <end position="622"/>
    </location>
</feature>
<accession>A0A914CPG8</accession>
<evidence type="ECO:0000256" key="4">
    <source>
        <dbReference type="ARBA" id="ARBA00022771"/>
    </source>
</evidence>
<protein>
    <submittedName>
        <fullName evidence="11">RBR-type E3 ubiquitin transferase</fullName>
    </submittedName>
</protein>
<keyword evidence="3" id="KW-0677">Repeat</keyword>
<dbReference type="InterPro" id="IPR018957">
    <property type="entry name" value="Znf_C3HC4_RING-type"/>
</dbReference>
<evidence type="ECO:0000256" key="2">
    <source>
        <dbReference type="ARBA" id="ARBA00022723"/>
    </source>
</evidence>
<dbReference type="WBParaSite" id="ACRNAN_scaffold1255.g21339.t1">
    <property type="protein sequence ID" value="ACRNAN_scaffold1255.g21339.t1"/>
    <property type="gene ID" value="ACRNAN_scaffold1255.g21339"/>
</dbReference>
<evidence type="ECO:0000313" key="11">
    <source>
        <dbReference type="WBParaSite" id="ACRNAN_scaffold1255.g21339.t1"/>
    </source>
</evidence>
<dbReference type="InterPro" id="IPR001841">
    <property type="entry name" value="Znf_RING"/>
</dbReference>
<organism evidence="10 11">
    <name type="scientific">Acrobeloides nanus</name>
    <dbReference type="NCBI Taxonomy" id="290746"/>
    <lineage>
        <taxon>Eukaryota</taxon>
        <taxon>Metazoa</taxon>
        <taxon>Ecdysozoa</taxon>
        <taxon>Nematoda</taxon>
        <taxon>Chromadorea</taxon>
        <taxon>Rhabditida</taxon>
        <taxon>Tylenchina</taxon>
        <taxon>Cephalobomorpha</taxon>
        <taxon>Cephaloboidea</taxon>
        <taxon>Cephalobidae</taxon>
        <taxon>Acrobeloides</taxon>
    </lineage>
</organism>
<dbReference type="PROSITE" id="PS00518">
    <property type="entry name" value="ZF_RING_1"/>
    <property type="match status" value="1"/>
</dbReference>
<evidence type="ECO:0000313" key="10">
    <source>
        <dbReference type="Proteomes" id="UP000887540"/>
    </source>
</evidence>
<keyword evidence="10" id="KW-1185">Reference proteome</keyword>
<dbReference type="Gene3D" id="3.30.40.10">
    <property type="entry name" value="Zinc/RING finger domain, C3HC4 (zinc finger)"/>
    <property type="match status" value="1"/>
</dbReference>
<keyword evidence="2" id="KW-0479">Metal-binding</keyword>
<evidence type="ECO:0000259" key="8">
    <source>
        <dbReference type="PROSITE" id="PS50089"/>
    </source>
</evidence>
<keyword evidence="4 7" id="KW-0863">Zinc-finger</keyword>
<evidence type="ECO:0000256" key="5">
    <source>
        <dbReference type="ARBA" id="ARBA00022786"/>
    </source>
</evidence>
<keyword evidence="1" id="KW-0808">Transferase</keyword>
<sequence length="929" mass="106856">MFESLVDLTDFCPQENYKMSTKQTVGSEAEVKSEWNTCEKNSQEFYFSENDFPLLETKPEVDRKCKKVRRHAGAALMQKKLADRAYIIKNVVDDHGVGKKRKARLLSEHVDDFQAFVPYSLNRKNRWNTIKLEDCMNNVASNDAVKISGVEAYWTTNARTELLATKYVERNEDDTLTTRVSQAAKGAPIQVLSEPPKEQKSRRELKRAQQLEELLELKENLTPQEEELPELHVQYTIAKSHPVTKFLLGKYASKGRSGGCKTTRRVITHAINKDYLEDCGEVDVEAHEDEENFIRQPRMLTLADYITQDTSPVIVRTKSIESIDDESTSEVGIEDKPSGIVVQAPKIFKDSIFVVEKFRSIQIGITDWSSDCSALEKRPELRFRWLNPEKTRFTVDLTSLLTESPAPSKMELVLLFENLVNSTKHTRVLFNASFKSHVNIELLKREISCYNAETLEGFIDVVARRLKKHYTKSEPKTNAENQTLRAAFNSRELSTKAEPWNEYRIMDADSAKHPMEEAFMITDEFFESMMETKKDEDEESELEDFERIELDELLSETEEQEENEDATAPLNEIELVNNFGQGYCDICDEMKEDDVQMLENCGHKFCTNCLRAYLTQQIHTKCLPLTCFHDTCKSEVPLNFLPAVLPLPLVSFYLRFQFVATHLETGKLVTECPESKDIVVLDSQGDLGQIHCTKCGFHWCLVCKKSPHWPLNCEQAAEWEGKFSKQYQLDGKRENCEEHIVEKRCYCGQTMQFGEKRELATCEACGRNYQWQTGKGARQQRLYTPNDFALEIVSKTKPGNLIAQPYSAICSEVKSRRFDMVLARQFAKQARKLTSSFKIEYPLIEHRKTVLHLLGFGYAWLYMNRVDRPSIWTSIKANLSNLRGQFDSLENEILNAEIKSVNIDSLIKKLDDSVALTKKIIDELKNCVN</sequence>
<dbReference type="PANTHER" id="PTHR31063">
    <property type="entry name" value="PROTEIN CBG08668"/>
    <property type="match status" value="1"/>
</dbReference>
<feature type="domain" description="RING-type" evidence="9">
    <location>
        <begin position="580"/>
        <end position="787"/>
    </location>
</feature>
<dbReference type="CDD" id="cd20335">
    <property type="entry name" value="BRcat_RBR"/>
    <property type="match status" value="1"/>
</dbReference>
<dbReference type="PROSITE" id="PS51873">
    <property type="entry name" value="TRIAD"/>
    <property type="match status" value="1"/>
</dbReference>
<evidence type="ECO:0000256" key="1">
    <source>
        <dbReference type="ARBA" id="ARBA00022679"/>
    </source>
</evidence>
<evidence type="ECO:0000256" key="3">
    <source>
        <dbReference type="ARBA" id="ARBA00022737"/>
    </source>
</evidence>
<dbReference type="InterPro" id="IPR017907">
    <property type="entry name" value="Znf_RING_CS"/>
</dbReference>
<dbReference type="Pfam" id="PF00097">
    <property type="entry name" value="zf-C3HC4"/>
    <property type="match status" value="1"/>
</dbReference>
<evidence type="ECO:0000256" key="7">
    <source>
        <dbReference type="PROSITE-ProRule" id="PRU00175"/>
    </source>
</evidence>